<feature type="region of interest" description="Disordered" evidence="1">
    <location>
        <begin position="392"/>
        <end position="442"/>
    </location>
</feature>
<dbReference type="OrthoDB" id="3632500at2759"/>
<feature type="compositionally biased region" description="Basic residues" evidence="1">
    <location>
        <begin position="98"/>
        <end position="108"/>
    </location>
</feature>
<organism evidence="2 3">
    <name type="scientific">Septoria linicola</name>
    <dbReference type="NCBI Taxonomy" id="215465"/>
    <lineage>
        <taxon>Eukaryota</taxon>
        <taxon>Fungi</taxon>
        <taxon>Dikarya</taxon>
        <taxon>Ascomycota</taxon>
        <taxon>Pezizomycotina</taxon>
        <taxon>Dothideomycetes</taxon>
        <taxon>Dothideomycetidae</taxon>
        <taxon>Mycosphaerellales</taxon>
        <taxon>Mycosphaerellaceae</taxon>
        <taxon>Septoria</taxon>
    </lineage>
</organism>
<dbReference type="Proteomes" id="UP001056384">
    <property type="component" value="Chromosome 5"/>
</dbReference>
<feature type="compositionally biased region" description="Basic and acidic residues" evidence="1">
    <location>
        <begin position="86"/>
        <end position="96"/>
    </location>
</feature>
<accession>A0A9Q9AWQ7</accession>
<keyword evidence="3" id="KW-1185">Reference proteome</keyword>
<feature type="region of interest" description="Disordered" evidence="1">
    <location>
        <begin position="86"/>
        <end position="116"/>
    </location>
</feature>
<feature type="region of interest" description="Disordered" evidence="1">
    <location>
        <begin position="135"/>
        <end position="171"/>
    </location>
</feature>
<dbReference type="EMBL" id="CP099422">
    <property type="protein sequence ID" value="USW53920.1"/>
    <property type="molecule type" value="Genomic_DNA"/>
</dbReference>
<dbReference type="AlphaFoldDB" id="A0A9Q9AWQ7"/>
<reference evidence="2" key="1">
    <citation type="submission" date="2022-06" db="EMBL/GenBank/DDBJ databases">
        <title>Complete genome sequences of two strains of the flax pathogen Septoria linicola.</title>
        <authorList>
            <person name="Lapalu N."/>
            <person name="Simon A."/>
            <person name="Demenou B."/>
            <person name="Paumier D."/>
            <person name="Guillot M.-P."/>
            <person name="Gout L."/>
            <person name="Valade R."/>
        </authorList>
    </citation>
    <scope>NUCLEOTIDE SEQUENCE</scope>
    <source>
        <strain evidence="2">SE15195</strain>
    </source>
</reference>
<proteinExistence type="predicted"/>
<evidence type="ECO:0000256" key="1">
    <source>
        <dbReference type="SAM" id="MobiDB-lite"/>
    </source>
</evidence>
<gene>
    <name evidence="2" type="ORF">Slin15195_G072390</name>
</gene>
<protein>
    <submittedName>
        <fullName evidence="2">Uncharacterized protein</fullName>
    </submittedName>
</protein>
<evidence type="ECO:0000313" key="2">
    <source>
        <dbReference type="EMBL" id="USW53920.1"/>
    </source>
</evidence>
<evidence type="ECO:0000313" key="3">
    <source>
        <dbReference type="Proteomes" id="UP001056384"/>
    </source>
</evidence>
<name>A0A9Q9AWQ7_9PEZI</name>
<sequence length="453" mass="51208">MRGRHPPRSPSVESFTEKFKAWNTSLSNIQIRASLVHKAGLRPVYEKREDRPIRYNYSKSTTTLHECAKDSAVDLGELRERYTSGDRIFNEHEQNSQRHQKSRDRSRSRVCVSSRASTQSEFDYDAQFLERVEAARKGSKTRPASSAGRTESRQSDQRTLRNAKSLPRMAVKAEKALPPLPGAEVPPPGRRTFMESIKSARHLRNMRSLSHLKVPVYVNPHESMDFRCVGSPVEAINAFEEVELQNERDDLLRSINLSRARMCNRNTHNLLRSAHLDREAQEAASDLDKFESVPAGSTFTMDELTSTAQLIGPAGFPGLATGERWASIQYKHQSHTKPVCKLSVNVVKSATCPCHNYTMFAAITDESWRYIGMARTAVDRRWVVLLSASTSDNDDAKSTRSLLTPASSIRKSRSKSRLRRTEEPPPLPITYGTLTPCHSDDEEDLPARPVFVW</sequence>
<feature type="compositionally biased region" description="Basic and acidic residues" evidence="1">
    <location>
        <begin position="150"/>
        <end position="159"/>
    </location>
</feature>